<evidence type="ECO:0000313" key="2">
    <source>
        <dbReference type="Proteomes" id="UP000438448"/>
    </source>
</evidence>
<sequence>MRTGFLTVAHVVVHCDGCGDRYSENRYDQLCFASVNEAIAYITGRGAGVGWIYDGDKVWCDGCIASARCRDAGHVLTEPRRWPLGSKSDPRVCSVCGISETEIEE</sequence>
<evidence type="ECO:0000313" key="1">
    <source>
        <dbReference type="EMBL" id="MQY22452.1"/>
    </source>
</evidence>
<accession>A0A7K0DAW4</accession>
<dbReference type="EMBL" id="WEGK01000013">
    <property type="protein sequence ID" value="MQY22452.1"/>
    <property type="molecule type" value="Genomic_DNA"/>
</dbReference>
<dbReference type="RefSeq" id="WP_153414023.1">
    <property type="nucleotide sequence ID" value="NZ_WEGK01000013.1"/>
</dbReference>
<gene>
    <name evidence="1" type="ORF">NRB20_55670</name>
</gene>
<reference evidence="1 2" key="1">
    <citation type="submission" date="2019-10" db="EMBL/GenBank/DDBJ databases">
        <title>Nocardia macrotermitis sp. nov. and Nocardia aurantia sp. nov., isolated from the gut of fungus growing-termite Macrotermes natalensis.</title>
        <authorList>
            <person name="Benndorf R."/>
            <person name="Schwitalla J."/>
            <person name="Martin K."/>
            <person name="De Beer W."/>
            <person name="Kaster A.-K."/>
            <person name="Vollmers J."/>
            <person name="Poulsen M."/>
            <person name="Beemelmanns C."/>
        </authorList>
    </citation>
    <scope>NUCLEOTIDE SEQUENCE [LARGE SCALE GENOMIC DNA]</scope>
    <source>
        <strain evidence="1 2">RB20</strain>
    </source>
</reference>
<organism evidence="1 2">
    <name type="scientific">Nocardia macrotermitis</name>
    <dbReference type="NCBI Taxonomy" id="2585198"/>
    <lineage>
        <taxon>Bacteria</taxon>
        <taxon>Bacillati</taxon>
        <taxon>Actinomycetota</taxon>
        <taxon>Actinomycetes</taxon>
        <taxon>Mycobacteriales</taxon>
        <taxon>Nocardiaceae</taxon>
        <taxon>Nocardia</taxon>
    </lineage>
</organism>
<proteinExistence type="predicted"/>
<name>A0A7K0DAW4_9NOCA</name>
<comment type="caution">
    <text evidence="1">The sequence shown here is derived from an EMBL/GenBank/DDBJ whole genome shotgun (WGS) entry which is preliminary data.</text>
</comment>
<dbReference type="OrthoDB" id="4552624at2"/>
<protein>
    <submittedName>
        <fullName evidence="1">Uncharacterized protein</fullName>
    </submittedName>
</protein>
<dbReference type="AlphaFoldDB" id="A0A7K0DAW4"/>
<dbReference type="Proteomes" id="UP000438448">
    <property type="component" value="Unassembled WGS sequence"/>
</dbReference>
<keyword evidence="2" id="KW-1185">Reference proteome</keyword>